<dbReference type="Gene3D" id="1.10.520.40">
    <property type="entry name" value="CRISPR-associated protein Cse2"/>
    <property type="match status" value="1"/>
</dbReference>
<dbReference type="AlphaFoldDB" id="A0A2L1GMI2"/>
<dbReference type="EMBL" id="CP021255">
    <property type="protein sequence ID" value="AVD70889.1"/>
    <property type="molecule type" value="Genomic_DNA"/>
</dbReference>
<accession>A0A2L1GMI2</accession>
<dbReference type="InterPro" id="IPR013382">
    <property type="entry name" value="CRISPR-assoc_prot_Cse2"/>
</dbReference>
<dbReference type="RefSeq" id="WP_104936172.1">
    <property type="nucleotide sequence ID" value="NZ_CP021255.1"/>
</dbReference>
<dbReference type="OrthoDB" id="5396167at2"/>
<evidence type="ECO:0000313" key="1">
    <source>
        <dbReference type="EMBL" id="AVD70889.1"/>
    </source>
</evidence>
<dbReference type="KEGG" id="deo:CAY53_04845"/>
<dbReference type="InterPro" id="IPR038287">
    <property type="entry name" value="Cse2_sf"/>
</dbReference>
<gene>
    <name evidence="1" type="ORF">CAY53_04845</name>
</gene>
<evidence type="ECO:0000313" key="2">
    <source>
        <dbReference type="Proteomes" id="UP000239867"/>
    </source>
</evidence>
<organism evidence="1 2">
    <name type="scientific">Desulfobulbus oralis</name>
    <dbReference type="NCBI Taxonomy" id="1986146"/>
    <lineage>
        <taxon>Bacteria</taxon>
        <taxon>Pseudomonadati</taxon>
        <taxon>Thermodesulfobacteriota</taxon>
        <taxon>Desulfobulbia</taxon>
        <taxon>Desulfobulbales</taxon>
        <taxon>Desulfobulbaceae</taxon>
        <taxon>Desulfobulbus</taxon>
    </lineage>
</organism>
<sequence>MSDLMDFLQRNAANKGVMATLRYALADKTEIRAWPLLAGLKGIGPSQQARAVRTVAALFAYHPQPCDEGNMGTVCRRLCGADEHTWESTDGQGRTVAPGPMSRRFMYLLSADREEICARTARVVLYAKSKEIPVNYATLEKDLASWPRARAAWASTFWGTEQTKEKVGEETA</sequence>
<protein>
    <submittedName>
        <fullName evidence="1">Type I-E CRISPR-associated protein Cse2/CasB</fullName>
    </submittedName>
</protein>
<reference evidence="1 2" key="1">
    <citation type="journal article" date="2018" name="MBio">
        <title>Insights into the evolution of host association through the isolation and characterization of a novel human periodontal pathobiont, Desulfobulbus oralis.</title>
        <authorList>
            <person name="Cross K.L."/>
            <person name="Chirania P."/>
            <person name="Xiong W."/>
            <person name="Beall C.J."/>
            <person name="Elkins J.G."/>
            <person name="Giannone R.J."/>
            <person name="Griffen A.L."/>
            <person name="Guss A.M."/>
            <person name="Hettich R.L."/>
            <person name="Joshi S.S."/>
            <person name="Mokrzan E.M."/>
            <person name="Martin R.K."/>
            <person name="Zhulin I.B."/>
            <person name="Leys E.J."/>
            <person name="Podar M."/>
        </authorList>
    </citation>
    <scope>NUCLEOTIDE SEQUENCE [LARGE SCALE GENOMIC DNA]</scope>
    <source>
        <strain evidence="1 2">ORNL</strain>
    </source>
</reference>
<dbReference type="Proteomes" id="UP000239867">
    <property type="component" value="Chromosome"/>
</dbReference>
<name>A0A2L1GMI2_9BACT</name>
<proteinExistence type="predicted"/>
<dbReference type="NCBIfam" id="TIGR02548">
    <property type="entry name" value="casB_cse2"/>
    <property type="match status" value="1"/>
</dbReference>
<keyword evidence="2" id="KW-1185">Reference proteome</keyword>
<dbReference type="Pfam" id="PF09485">
    <property type="entry name" value="CRISPR_Cse2"/>
    <property type="match status" value="1"/>
</dbReference>